<proteinExistence type="predicted"/>
<dbReference type="InterPro" id="IPR043502">
    <property type="entry name" value="DNA/RNA_pol_sf"/>
</dbReference>
<protein>
    <recommendedName>
        <fullName evidence="3">Mitochondrial protein</fullName>
    </recommendedName>
</protein>
<accession>A0A371FZF0</accession>
<dbReference type="OrthoDB" id="1688190at2759"/>
<keyword evidence="2" id="KW-1185">Reference proteome</keyword>
<sequence>MVTVQTLLVVAATQFWILHQMNVHNAFLHSDLPDEVYMQLLLGFSYGDSQQVILTVLVYVDDLIIPRNNKDVIEGFKSYLSTCFYIKDTGNLKYSLGLKYALDIILETGLLGANLVGFPLKQNHRLTLPNGVILEDLERYRQLVGRLIYMTISRPKLSYFVHILAQFMQCPQQEHWEVATFVVRYLKGNPFLHYDSDLTLYAYCDLDWTRYFVFLEKSLISWKTKKQVTVSFSLVEDEYRSMATTISELKWLKALLVNLQVPYLQPIQTTIYIVTNLVFHERTKHIKVDCHYIRDEIQDDNIVTMHV</sequence>
<dbReference type="AlphaFoldDB" id="A0A371FZF0"/>
<name>A0A371FZF0_MUCPR</name>
<feature type="non-terminal residue" evidence="1">
    <location>
        <position position="1"/>
    </location>
</feature>
<evidence type="ECO:0000313" key="1">
    <source>
        <dbReference type="EMBL" id="RDX83433.1"/>
    </source>
</evidence>
<dbReference type="SUPFAM" id="SSF56672">
    <property type="entry name" value="DNA/RNA polymerases"/>
    <property type="match status" value="1"/>
</dbReference>
<comment type="caution">
    <text evidence="1">The sequence shown here is derived from an EMBL/GenBank/DDBJ whole genome shotgun (WGS) entry which is preliminary data.</text>
</comment>
<dbReference type="Proteomes" id="UP000257109">
    <property type="component" value="Unassembled WGS sequence"/>
</dbReference>
<dbReference type="EMBL" id="QJKJ01007363">
    <property type="protein sequence ID" value="RDX83433.1"/>
    <property type="molecule type" value="Genomic_DNA"/>
</dbReference>
<organism evidence="1 2">
    <name type="scientific">Mucuna pruriens</name>
    <name type="common">Velvet bean</name>
    <name type="synonym">Dolichos pruriens</name>
    <dbReference type="NCBI Taxonomy" id="157652"/>
    <lineage>
        <taxon>Eukaryota</taxon>
        <taxon>Viridiplantae</taxon>
        <taxon>Streptophyta</taxon>
        <taxon>Embryophyta</taxon>
        <taxon>Tracheophyta</taxon>
        <taxon>Spermatophyta</taxon>
        <taxon>Magnoliopsida</taxon>
        <taxon>eudicotyledons</taxon>
        <taxon>Gunneridae</taxon>
        <taxon>Pentapetalae</taxon>
        <taxon>rosids</taxon>
        <taxon>fabids</taxon>
        <taxon>Fabales</taxon>
        <taxon>Fabaceae</taxon>
        <taxon>Papilionoideae</taxon>
        <taxon>50 kb inversion clade</taxon>
        <taxon>NPAAA clade</taxon>
        <taxon>indigoferoid/millettioid clade</taxon>
        <taxon>Phaseoleae</taxon>
        <taxon>Mucuna</taxon>
    </lineage>
</organism>
<dbReference type="PANTHER" id="PTHR11439">
    <property type="entry name" value="GAG-POL-RELATED RETROTRANSPOSON"/>
    <property type="match status" value="1"/>
</dbReference>
<dbReference type="CDD" id="cd09272">
    <property type="entry name" value="RNase_HI_RT_Ty1"/>
    <property type="match status" value="1"/>
</dbReference>
<evidence type="ECO:0000313" key="2">
    <source>
        <dbReference type="Proteomes" id="UP000257109"/>
    </source>
</evidence>
<evidence type="ECO:0008006" key="3">
    <source>
        <dbReference type="Google" id="ProtNLM"/>
    </source>
</evidence>
<dbReference type="PANTHER" id="PTHR11439:SF487">
    <property type="entry name" value="RNA-DIRECTED DNA POLYMERASE"/>
    <property type="match status" value="1"/>
</dbReference>
<gene>
    <name evidence="1" type="ORF">CR513_35642</name>
</gene>
<reference evidence="1" key="1">
    <citation type="submission" date="2018-05" db="EMBL/GenBank/DDBJ databases">
        <title>Draft genome of Mucuna pruriens seed.</title>
        <authorList>
            <person name="Nnadi N.E."/>
            <person name="Vos R."/>
            <person name="Hasami M.H."/>
            <person name="Devisetty U.K."/>
            <person name="Aguiy J.C."/>
        </authorList>
    </citation>
    <scope>NUCLEOTIDE SEQUENCE [LARGE SCALE GENOMIC DNA]</scope>
    <source>
        <strain evidence="1">JCA_2017</strain>
    </source>
</reference>
<dbReference type="STRING" id="157652.A0A371FZF0"/>